<dbReference type="RefSeq" id="WP_405281757.1">
    <property type="nucleotide sequence ID" value="NZ_JBBHLI010000016.1"/>
</dbReference>
<protein>
    <submittedName>
        <fullName evidence="2">Uncharacterized protein</fullName>
    </submittedName>
</protein>
<dbReference type="SUPFAM" id="SSF63825">
    <property type="entry name" value="YWTD domain"/>
    <property type="match status" value="1"/>
</dbReference>
<keyword evidence="3" id="KW-1185">Reference proteome</keyword>
<sequence length="915" mass="95886">MRSKTFGLRIPAVGAALALALAACDGPNQFATGGVGSDGAGPRVEIEFPRGDSLSAKPVGDSVLVKVRVRSSIGVDAVRFEGFALRGDPALGTQEAIARFEAKDVVLGSARDTVLTRYLMPTEVIDPEQALIAVIATDADGAVRADTVSLILGGPDVQLLNLVDGQPIQSGLGLNLSAVAQDPQGLLEVIFQLEGALDTTLVRSFGTAVDSIRVDTTVAIPSGLSGGLEVSVRARNTADIVGGDGPVSASVVTGGAGDAVPPTVGIEVSALPKLELSDSISVQVLGNDDAQGSGIIQAGYTVLAISESRGDTLVRTGSRTFAPPRTGTVATEFNVPVFNVDSLSLPDTLIYEVTGYLIDQAGNCSAAVSDEEGQIQCENLGTAITAAGRGGERFSRTHVAGRTVALPSGGLIMDAAVDTARRNLFLSNLTRNRVELFRLDSETFGPAIGVGSEPWGLSFTRDGDSLWVANSGGTNLSVIDLDQEREVESNRFLTPDVVLFDIELKEGETATTYAIWPLPSGANPSFSDRPQFAAVDSFGNVIYSTKTTLVGDVGTARKAFFEDGSERSEVKLFVEHGTTTASENFWAVAHIDSIGSSVIETTVGGVQVFSAALTLYDHVPGFPDQVITGYAQTGNGELPTDAWVDLVQQGSDAYMVEGARWNVPSLGFQDTTYVAGSGDGGWVAIGEGARSPVARVLMYRARPGGSTGLSGYVQVADLLTNPSEQVKGLGVNYDGTLTVVRGLEAAYFISPDLRLQGLTEIPLAVTGAGAALHPLHANFRTLENQSGQYRPDTHLSFVGTGERTIDIIDTFKFLRVGRVAIRDVIVGPLKAILPFPEDNAGFRCATTDVTDQAGNLIGQAVQLYEGGDFNSPIPPNGITEDRCVVAKLFGTTSSGGVVVVDVRKADVLREHPERN</sequence>
<accession>A0ABU9EDS5</accession>
<dbReference type="EMBL" id="JBBHLI010000016">
    <property type="protein sequence ID" value="MEK9502878.1"/>
    <property type="molecule type" value="Genomic_DNA"/>
</dbReference>
<feature type="chain" id="PRO_5046041932" evidence="1">
    <location>
        <begin position="23"/>
        <end position="915"/>
    </location>
</feature>
<gene>
    <name evidence="2" type="ORF">WI372_17920</name>
</gene>
<proteinExistence type="predicted"/>
<dbReference type="PROSITE" id="PS51257">
    <property type="entry name" value="PROKAR_LIPOPROTEIN"/>
    <property type="match status" value="1"/>
</dbReference>
<keyword evidence="1" id="KW-0732">Signal</keyword>
<dbReference type="Gene3D" id="2.130.10.10">
    <property type="entry name" value="YVTN repeat-like/Quinoprotein amine dehydrogenase"/>
    <property type="match status" value="1"/>
</dbReference>
<dbReference type="InterPro" id="IPR015943">
    <property type="entry name" value="WD40/YVTN_repeat-like_dom_sf"/>
</dbReference>
<evidence type="ECO:0000313" key="2">
    <source>
        <dbReference type="EMBL" id="MEK9502878.1"/>
    </source>
</evidence>
<name>A0ABU9EDS5_9BACT</name>
<comment type="caution">
    <text evidence="2">The sequence shown here is derived from an EMBL/GenBank/DDBJ whole genome shotgun (WGS) entry which is preliminary data.</text>
</comment>
<evidence type="ECO:0000313" key="3">
    <source>
        <dbReference type="Proteomes" id="UP001484239"/>
    </source>
</evidence>
<organism evidence="2 3">
    <name type="scientific">Gaopeijia maritima</name>
    <dbReference type="NCBI Taxonomy" id="3119007"/>
    <lineage>
        <taxon>Bacteria</taxon>
        <taxon>Pseudomonadati</taxon>
        <taxon>Gemmatimonadota</taxon>
        <taxon>Longimicrobiia</taxon>
        <taxon>Gaopeijiales</taxon>
        <taxon>Gaopeijiaceae</taxon>
        <taxon>Gaopeijia</taxon>
    </lineage>
</organism>
<evidence type="ECO:0000256" key="1">
    <source>
        <dbReference type="SAM" id="SignalP"/>
    </source>
</evidence>
<dbReference type="Proteomes" id="UP001484239">
    <property type="component" value="Unassembled WGS sequence"/>
</dbReference>
<reference evidence="2 3" key="1">
    <citation type="submission" date="2024-02" db="EMBL/GenBank/DDBJ databases">
        <title>A novel Gemmatimonadota bacterium.</title>
        <authorList>
            <person name="Du Z.-J."/>
            <person name="Ye Y.-Q."/>
        </authorList>
    </citation>
    <scope>NUCLEOTIDE SEQUENCE [LARGE SCALE GENOMIC DNA]</scope>
    <source>
        <strain evidence="2 3">DH-20</strain>
    </source>
</reference>
<feature type="signal peptide" evidence="1">
    <location>
        <begin position="1"/>
        <end position="22"/>
    </location>
</feature>